<reference evidence="2 3" key="1">
    <citation type="submission" date="2017-04" db="EMBL/GenBank/DDBJ databases">
        <authorList>
            <person name="Afonso C.L."/>
            <person name="Miller P.J."/>
            <person name="Scott M.A."/>
            <person name="Spackman E."/>
            <person name="Goraichik I."/>
            <person name="Dimitrov K.M."/>
            <person name="Suarez D.L."/>
            <person name="Swayne D.E."/>
        </authorList>
    </citation>
    <scope>NUCLEOTIDE SEQUENCE [LARGE SCALE GENOMIC DNA]</scope>
    <source>
        <strain evidence="2 3">CGMCC 1.12644</strain>
    </source>
</reference>
<evidence type="ECO:0000313" key="3">
    <source>
        <dbReference type="Proteomes" id="UP000192330"/>
    </source>
</evidence>
<accession>A0A1W2ERF3</accession>
<feature type="region of interest" description="Disordered" evidence="1">
    <location>
        <begin position="229"/>
        <end position="289"/>
    </location>
</feature>
<organism evidence="2 3">
    <name type="scientific">Primorskyibacter flagellatus</name>
    <dbReference type="NCBI Taxonomy" id="1387277"/>
    <lineage>
        <taxon>Bacteria</taxon>
        <taxon>Pseudomonadati</taxon>
        <taxon>Pseudomonadota</taxon>
        <taxon>Alphaproteobacteria</taxon>
        <taxon>Rhodobacterales</taxon>
        <taxon>Roseobacteraceae</taxon>
        <taxon>Primorskyibacter</taxon>
    </lineage>
</organism>
<name>A0A1W2ERF3_9RHOB</name>
<proteinExistence type="predicted"/>
<protein>
    <submittedName>
        <fullName evidence="2">Uncharacterized protein</fullName>
    </submittedName>
</protein>
<evidence type="ECO:0000256" key="1">
    <source>
        <dbReference type="SAM" id="MobiDB-lite"/>
    </source>
</evidence>
<gene>
    <name evidence="2" type="ORF">SAMN06295998_1405</name>
</gene>
<dbReference type="OrthoDB" id="7850593at2"/>
<feature type="compositionally biased region" description="Basic and acidic residues" evidence="1">
    <location>
        <begin position="279"/>
        <end position="289"/>
    </location>
</feature>
<sequence>MLANLLDFYERYPDILLHLKGIDRASLKPDLIESLDFHGKRQREIFDVAQFYKIDERAQVMLHDLSAQMQEDGLDSMFNNVRLPFPAMLLTVPEPKVGEWPAALITQDDNVLYSQIYLANNHGLFPNLLIFKSQGASVDILHSPTFALSQVIGDKVTEEEAIKQEKSLCVGFLAMAVGMSILFEHKAMLEKEEVPAYPRAERRRVQKSGRTLPNKSIIKVKLGELGRRQLEATSDKREANEESSPKRRAHWVQGHFMRNRSGGISWRNPHIRGAGPLLEQERHLSSNED</sequence>
<dbReference type="Proteomes" id="UP000192330">
    <property type="component" value="Unassembled WGS sequence"/>
</dbReference>
<feature type="compositionally biased region" description="Basic and acidic residues" evidence="1">
    <location>
        <begin position="229"/>
        <end position="245"/>
    </location>
</feature>
<keyword evidence="3" id="KW-1185">Reference proteome</keyword>
<evidence type="ECO:0000313" key="2">
    <source>
        <dbReference type="EMBL" id="SMD12299.1"/>
    </source>
</evidence>
<dbReference type="AlphaFoldDB" id="A0A1W2ERF3"/>
<dbReference type="EMBL" id="FWYD01000040">
    <property type="protein sequence ID" value="SMD12299.1"/>
    <property type="molecule type" value="Genomic_DNA"/>
</dbReference>